<dbReference type="PANTHER" id="PTHR43496">
    <property type="entry name" value="PROTEIN LPLB"/>
    <property type="match status" value="1"/>
</dbReference>
<keyword evidence="4 6" id="KW-1133">Transmembrane helix</keyword>
<feature type="transmembrane region" description="Helical" evidence="6">
    <location>
        <begin position="205"/>
        <end position="229"/>
    </location>
</feature>
<keyword evidence="5 6" id="KW-0472">Membrane</keyword>
<evidence type="ECO:0000256" key="1">
    <source>
        <dbReference type="ARBA" id="ARBA00004141"/>
    </source>
</evidence>
<comment type="similarity">
    <text evidence="6">Belongs to the binding-protein-dependent transport system permease family.</text>
</comment>
<dbReference type="Gene3D" id="1.10.3720.10">
    <property type="entry name" value="MetI-like"/>
    <property type="match status" value="1"/>
</dbReference>
<keyword evidence="9" id="KW-1185">Reference proteome</keyword>
<dbReference type="InterPro" id="IPR000515">
    <property type="entry name" value="MetI-like"/>
</dbReference>
<evidence type="ECO:0000256" key="6">
    <source>
        <dbReference type="RuleBase" id="RU363032"/>
    </source>
</evidence>
<evidence type="ECO:0000259" key="7">
    <source>
        <dbReference type="PROSITE" id="PS50928"/>
    </source>
</evidence>
<dbReference type="CDD" id="cd06261">
    <property type="entry name" value="TM_PBP2"/>
    <property type="match status" value="1"/>
</dbReference>
<dbReference type="RefSeq" id="WP_209977143.1">
    <property type="nucleotide sequence ID" value="NZ_JAGGLB010000033.1"/>
</dbReference>
<feature type="transmembrane region" description="Helical" evidence="6">
    <location>
        <begin position="162"/>
        <end position="184"/>
    </location>
</feature>
<dbReference type="SUPFAM" id="SSF161098">
    <property type="entry name" value="MetI-like"/>
    <property type="match status" value="1"/>
</dbReference>
<dbReference type="Proteomes" id="UP001519287">
    <property type="component" value="Unassembled WGS sequence"/>
</dbReference>
<organism evidence="8 9">
    <name type="scientific">Paenibacillus eucommiae</name>
    <dbReference type="NCBI Taxonomy" id="1355755"/>
    <lineage>
        <taxon>Bacteria</taxon>
        <taxon>Bacillati</taxon>
        <taxon>Bacillota</taxon>
        <taxon>Bacilli</taxon>
        <taxon>Bacillales</taxon>
        <taxon>Paenibacillaceae</taxon>
        <taxon>Paenibacillus</taxon>
    </lineage>
</organism>
<sequence>MSLRKRYWKYRFIFILLFPTIAYFLIFSYFPFYGIVIAFKDLQIFKGIWASPWVGFKHFETLFTSAKFAQLLKNTVLISVYRLVFGFPVPILFALLLNEVRIIWFKRVVQTITYFPHFLSWVIFGGIVFNFIGPQGIINLFLVNAGMEPIGFVTNPDYFRPIAVITGILKEFGWSAIIYLAALSAIDPQLYEAAKIDGAKKWRQIWHVTLPGIRSTIIMLFILSLASILDAGFEQVFILSNPSVLDVSDIIDTYVYRVGLLNANYGLATATGLFKGVVGAVLIITANFIIRRTGEKSLW</sequence>
<evidence type="ECO:0000256" key="2">
    <source>
        <dbReference type="ARBA" id="ARBA00022448"/>
    </source>
</evidence>
<evidence type="ECO:0000256" key="5">
    <source>
        <dbReference type="ARBA" id="ARBA00023136"/>
    </source>
</evidence>
<accession>A0ABS4J683</accession>
<reference evidence="8 9" key="1">
    <citation type="submission" date="2021-03" db="EMBL/GenBank/DDBJ databases">
        <title>Genomic Encyclopedia of Type Strains, Phase IV (KMG-IV): sequencing the most valuable type-strain genomes for metagenomic binning, comparative biology and taxonomic classification.</title>
        <authorList>
            <person name="Goeker M."/>
        </authorList>
    </citation>
    <scope>NUCLEOTIDE SEQUENCE [LARGE SCALE GENOMIC DNA]</scope>
    <source>
        <strain evidence="8 9">DSM 26048</strain>
    </source>
</reference>
<dbReference type="EMBL" id="JAGGLB010000033">
    <property type="protein sequence ID" value="MBP1995333.1"/>
    <property type="molecule type" value="Genomic_DNA"/>
</dbReference>
<evidence type="ECO:0000256" key="4">
    <source>
        <dbReference type="ARBA" id="ARBA00022989"/>
    </source>
</evidence>
<feature type="transmembrane region" description="Helical" evidence="6">
    <location>
        <begin position="12"/>
        <end position="39"/>
    </location>
</feature>
<dbReference type="InterPro" id="IPR035906">
    <property type="entry name" value="MetI-like_sf"/>
</dbReference>
<comment type="caution">
    <text evidence="8">The sequence shown here is derived from an EMBL/GenBank/DDBJ whole genome shotgun (WGS) entry which is preliminary data.</text>
</comment>
<evidence type="ECO:0000313" key="9">
    <source>
        <dbReference type="Proteomes" id="UP001519287"/>
    </source>
</evidence>
<gene>
    <name evidence="8" type="ORF">J2Z66_006975</name>
</gene>
<evidence type="ECO:0000256" key="3">
    <source>
        <dbReference type="ARBA" id="ARBA00022692"/>
    </source>
</evidence>
<evidence type="ECO:0000313" key="8">
    <source>
        <dbReference type="EMBL" id="MBP1995333.1"/>
    </source>
</evidence>
<feature type="transmembrane region" description="Helical" evidence="6">
    <location>
        <begin position="265"/>
        <end position="290"/>
    </location>
</feature>
<feature type="transmembrane region" description="Helical" evidence="6">
    <location>
        <begin position="118"/>
        <end position="142"/>
    </location>
</feature>
<proteinExistence type="inferred from homology"/>
<comment type="subcellular location">
    <subcellularLocation>
        <location evidence="6">Cell membrane</location>
        <topology evidence="6">Multi-pass membrane protein</topology>
    </subcellularLocation>
    <subcellularLocation>
        <location evidence="1">Membrane</location>
        <topology evidence="1">Multi-pass membrane protein</topology>
    </subcellularLocation>
</comment>
<protein>
    <submittedName>
        <fullName evidence="8">Aldouronate transport system permease protein</fullName>
    </submittedName>
</protein>
<dbReference type="PANTHER" id="PTHR43496:SF1">
    <property type="entry name" value="POLYGALACTURONAN_RHAMNOGALACTURONAN TRANSPORT SYSTEM PERMEASE PROTEIN YTEP"/>
    <property type="match status" value="1"/>
</dbReference>
<feature type="domain" description="ABC transmembrane type-1" evidence="7">
    <location>
        <begin position="72"/>
        <end position="286"/>
    </location>
</feature>
<name>A0ABS4J683_9BACL</name>
<dbReference type="Pfam" id="PF00528">
    <property type="entry name" value="BPD_transp_1"/>
    <property type="match status" value="1"/>
</dbReference>
<keyword evidence="3 6" id="KW-0812">Transmembrane</keyword>
<feature type="transmembrane region" description="Helical" evidence="6">
    <location>
        <begin position="76"/>
        <end position="97"/>
    </location>
</feature>
<keyword evidence="2 6" id="KW-0813">Transport</keyword>
<dbReference type="PROSITE" id="PS50928">
    <property type="entry name" value="ABC_TM1"/>
    <property type="match status" value="1"/>
</dbReference>